<reference evidence="4 5" key="1">
    <citation type="journal article" date="2011" name="J. Bacteriol.">
        <title>Genome sequence of Chthoniobacter flavus Ellin428, an aerobic heterotrophic soil bacterium.</title>
        <authorList>
            <person name="Kant R."/>
            <person name="van Passel M.W."/>
            <person name="Palva A."/>
            <person name="Lucas S."/>
            <person name="Lapidus A."/>
            <person name="Glavina Del Rio T."/>
            <person name="Dalin E."/>
            <person name="Tice H."/>
            <person name="Bruce D."/>
            <person name="Goodwin L."/>
            <person name="Pitluck S."/>
            <person name="Larimer F.W."/>
            <person name="Land M.L."/>
            <person name="Hauser L."/>
            <person name="Sangwan P."/>
            <person name="de Vos W.M."/>
            <person name="Janssen P.H."/>
            <person name="Smidt H."/>
        </authorList>
    </citation>
    <scope>NUCLEOTIDE SEQUENCE [LARGE SCALE GENOMIC DNA]</scope>
    <source>
        <strain evidence="4 5">Ellin428</strain>
    </source>
</reference>
<comment type="caution">
    <text evidence="4">The sequence shown here is derived from an EMBL/GenBank/DDBJ whole genome shotgun (WGS) entry which is preliminary data.</text>
</comment>
<sequence length="397" mass="44020">MSQKILVIDESLVATKLTENVLAQNFHGVDVLLAQRGNDAFDRFNVAQPDLILLNESLPDMDAEAVCYRLLNDPATSKVPVVLLATNGNGDRIEERYENVIKVLPKPVTPESLLEVVNATLSKNKPMVNPARQLLFHDPSRTVFSGHTAFFSLRSALQMAYGDRLTGALRFFVNRYPIELFISKGRFLFATSRNFQMYCRDSPVILSATNLGLIIEGQVAQAATGCPIFLFLSVRNGFPHDDVVQIVRDHGQRVFANLWTAGRVTFEFEELQEFPEYVKNFPPGTEDPDNWILGSLRHVKFDNLMAAQRPDPNGSPAYTRKGYELIQKLKLNDVEARFATAINGAESLQSIAKKIGIPLNDALLIVFRFAALDIIDYWSSNVLSLPGGAPAPTPGAA</sequence>
<dbReference type="InterPro" id="IPR011006">
    <property type="entry name" value="CheY-like_superfamily"/>
</dbReference>
<keyword evidence="1" id="KW-0597">Phosphoprotein</keyword>
<dbReference type="AlphaFoldDB" id="B4CYR0"/>
<dbReference type="EMBL" id="ABVL01000004">
    <property type="protein sequence ID" value="EDY20601.1"/>
    <property type="molecule type" value="Genomic_DNA"/>
</dbReference>
<dbReference type="PROSITE" id="PS50110">
    <property type="entry name" value="RESPONSE_REGULATORY"/>
    <property type="match status" value="1"/>
</dbReference>
<dbReference type="SUPFAM" id="SSF52172">
    <property type="entry name" value="CheY-like"/>
    <property type="match status" value="1"/>
</dbReference>
<dbReference type="PANTHER" id="PTHR44591">
    <property type="entry name" value="STRESS RESPONSE REGULATOR PROTEIN 1"/>
    <property type="match status" value="1"/>
</dbReference>
<dbReference type="GO" id="GO:0000160">
    <property type="term" value="P:phosphorelay signal transduction system"/>
    <property type="evidence" value="ECO:0007669"/>
    <property type="project" value="InterPro"/>
</dbReference>
<dbReference type="Pfam" id="PF00072">
    <property type="entry name" value="Response_reg"/>
    <property type="match status" value="1"/>
</dbReference>
<dbReference type="eggNOG" id="COG0784">
    <property type="taxonomic scope" value="Bacteria"/>
</dbReference>
<evidence type="ECO:0000313" key="4">
    <source>
        <dbReference type="EMBL" id="EDY20601.1"/>
    </source>
</evidence>
<dbReference type="InterPro" id="IPR050595">
    <property type="entry name" value="Bact_response_regulator"/>
</dbReference>
<feature type="domain" description="Response regulatory" evidence="3">
    <location>
        <begin position="4"/>
        <end position="121"/>
    </location>
</feature>
<keyword evidence="5" id="KW-1185">Reference proteome</keyword>
<dbReference type="RefSeq" id="WP_006979124.1">
    <property type="nucleotide sequence ID" value="NZ_ABVL01000004.1"/>
</dbReference>
<organism evidence="4 5">
    <name type="scientific">Chthoniobacter flavus Ellin428</name>
    <dbReference type="NCBI Taxonomy" id="497964"/>
    <lineage>
        <taxon>Bacteria</taxon>
        <taxon>Pseudomonadati</taxon>
        <taxon>Verrucomicrobiota</taxon>
        <taxon>Spartobacteria</taxon>
        <taxon>Chthoniobacterales</taxon>
        <taxon>Chthoniobacteraceae</taxon>
        <taxon>Chthoniobacter</taxon>
    </lineage>
</organism>
<accession>B4CYR0</accession>
<dbReference type="Proteomes" id="UP000005824">
    <property type="component" value="Unassembled WGS sequence"/>
</dbReference>
<evidence type="ECO:0000256" key="1">
    <source>
        <dbReference type="ARBA" id="ARBA00022553"/>
    </source>
</evidence>
<gene>
    <name evidence="4" type="ORF">CfE428DRAFT_1798</name>
</gene>
<protein>
    <submittedName>
        <fullName evidence="4">Response regulator receiver protein</fullName>
    </submittedName>
</protein>
<evidence type="ECO:0000313" key="5">
    <source>
        <dbReference type="Proteomes" id="UP000005824"/>
    </source>
</evidence>
<dbReference type="STRING" id="497964.CfE428DRAFT_1798"/>
<comment type="caution">
    <text evidence="2">Lacks conserved residue(s) required for the propagation of feature annotation.</text>
</comment>
<dbReference type="InterPro" id="IPR001789">
    <property type="entry name" value="Sig_transdc_resp-reg_receiver"/>
</dbReference>
<evidence type="ECO:0000259" key="3">
    <source>
        <dbReference type="PROSITE" id="PS50110"/>
    </source>
</evidence>
<dbReference type="InParanoid" id="B4CYR0"/>
<dbReference type="PANTHER" id="PTHR44591:SF3">
    <property type="entry name" value="RESPONSE REGULATORY DOMAIN-CONTAINING PROTEIN"/>
    <property type="match status" value="1"/>
</dbReference>
<name>B4CYR0_9BACT</name>
<dbReference type="Gene3D" id="3.40.50.2300">
    <property type="match status" value="1"/>
</dbReference>
<proteinExistence type="predicted"/>
<dbReference type="SMART" id="SM00448">
    <property type="entry name" value="REC"/>
    <property type="match status" value="1"/>
</dbReference>
<evidence type="ECO:0000256" key="2">
    <source>
        <dbReference type="PROSITE-ProRule" id="PRU00169"/>
    </source>
</evidence>